<reference evidence="3 4" key="1">
    <citation type="journal article" date="2013" name="Proc. Natl. Acad. Sci. U.S.A.">
        <title>Genome of an arbuscular mycorrhizal fungus provides insight into the oldest plant symbiosis.</title>
        <authorList>
            <person name="Tisserant E."/>
            <person name="Malbreil M."/>
            <person name="Kuo A."/>
            <person name="Kohler A."/>
            <person name="Symeonidi A."/>
            <person name="Balestrini R."/>
            <person name="Charron P."/>
            <person name="Duensing N."/>
            <person name="Frei Dit Frey N."/>
            <person name="Gianinazzi-Pearson V."/>
            <person name="Gilbert L.B."/>
            <person name="Handa Y."/>
            <person name="Herr J.R."/>
            <person name="Hijri M."/>
            <person name="Koul R."/>
            <person name="Kawaguchi M."/>
            <person name="Krajinski F."/>
            <person name="Lammers P.J."/>
            <person name="Masclaux F.G."/>
            <person name="Murat C."/>
            <person name="Morin E."/>
            <person name="Ndikumana S."/>
            <person name="Pagni M."/>
            <person name="Petitpierre D."/>
            <person name="Requena N."/>
            <person name="Rosikiewicz P."/>
            <person name="Riley R."/>
            <person name="Saito K."/>
            <person name="San Clemente H."/>
            <person name="Shapiro H."/>
            <person name="van Tuinen D."/>
            <person name="Becard G."/>
            <person name="Bonfante P."/>
            <person name="Paszkowski U."/>
            <person name="Shachar-Hill Y.Y."/>
            <person name="Tuskan G.A."/>
            <person name="Young P.W."/>
            <person name="Sanders I.R."/>
            <person name="Henrissat B."/>
            <person name="Rensing S.A."/>
            <person name="Grigoriev I.V."/>
            <person name="Corradi N."/>
            <person name="Roux C."/>
            <person name="Martin F."/>
        </authorList>
    </citation>
    <scope>NUCLEOTIDE SEQUENCE [LARGE SCALE GENOMIC DNA]</scope>
    <source>
        <strain evidence="3 4">DAOM 197198</strain>
    </source>
</reference>
<accession>A0A2H5UEF7</accession>
<dbReference type="InterPro" id="IPR013665">
    <property type="entry name" value="Sfi1_dom"/>
</dbReference>
<feature type="region of interest" description="Disordered" evidence="1">
    <location>
        <begin position="590"/>
        <end position="613"/>
    </location>
</feature>
<dbReference type="VEuPathDB" id="FungiDB:RhiirFUN_001064"/>
<evidence type="ECO:0000313" key="4">
    <source>
        <dbReference type="Proteomes" id="UP000018888"/>
    </source>
</evidence>
<evidence type="ECO:0000313" key="3">
    <source>
        <dbReference type="EMBL" id="POG59140.1"/>
    </source>
</evidence>
<protein>
    <recommendedName>
        <fullName evidence="2">Sfi1 spindle body domain-containing protein</fullName>
    </recommendedName>
</protein>
<comment type="caution">
    <text evidence="3">The sequence shown here is derived from an EMBL/GenBank/DDBJ whole genome shotgun (WGS) entry which is preliminary data.</text>
</comment>
<keyword evidence="4" id="KW-1185">Reference proteome</keyword>
<organism evidence="3 4">
    <name type="scientific">Rhizophagus irregularis (strain DAOM 181602 / DAOM 197198 / MUCL 43194)</name>
    <name type="common">Arbuscular mycorrhizal fungus</name>
    <name type="synonym">Glomus intraradices</name>
    <dbReference type="NCBI Taxonomy" id="747089"/>
    <lineage>
        <taxon>Eukaryota</taxon>
        <taxon>Fungi</taxon>
        <taxon>Fungi incertae sedis</taxon>
        <taxon>Mucoromycota</taxon>
        <taxon>Glomeromycotina</taxon>
        <taxon>Glomeromycetes</taxon>
        <taxon>Glomerales</taxon>
        <taxon>Glomeraceae</taxon>
        <taxon>Rhizophagus</taxon>
    </lineage>
</organism>
<evidence type="ECO:0000256" key="1">
    <source>
        <dbReference type="SAM" id="MobiDB-lite"/>
    </source>
</evidence>
<name>A0A2H5UEF7_RHIID</name>
<proteinExistence type="predicted"/>
<evidence type="ECO:0000259" key="2">
    <source>
        <dbReference type="Pfam" id="PF08457"/>
    </source>
</evidence>
<dbReference type="Pfam" id="PF08457">
    <property type="entry name" value="Sfi1"/>
    <property type="match status" value="1"/>
</dbReference>
<sequence length="613" mass="73451">MAHIDKRVPNKKQNIQSLSQNNLCHKQSRYPEIQKQTWDTYTVRDLEILSDIITLATYTSRSLTEITPFSYMSLFRAYDVVLSTRRIDAKIDTVYYQFLLKLSLVPGNNWGEKFENSIKDLGLKSDIEQRSLIFNKSDGSESDYTIESNISLSSLDHGIENTSFDNDINFKANEIALEQNYDNVEESFESSTKVFSQSRISNTIDYKKRSPMRKDFFNIEGSSKSEVTLKGDYSILEKNALNGPISNNNNNNNNNNTTFFVSDDGEDDDLQEMERLKEKLRICFKEWSKFTIKIRAFRAKGIRQWKLAINFHQKNLLKSYFHKLKNNYQKQLVNKKLSDEKCKELVMRKYLIKWYHRKQYVSYIEEQVILIGQRNLLKRHFERWLCRIQHIDNHVQLAKRHKNQCCGRLLNKFFTKWSSKYKTKTKNKEILIENFKIWRLKFIYNLLNGANQDALLSKYFNMWRDNYFDKLDKLISSSQKYNYIEEGTEDTLAQRVFDKWRDRYNNNISLAEMAEDDYNTKLIKNAFIHWKRANGKRQKIIKEIDMQLKNRYFVEWYSKCLQKWKQKYRQRELAIKVLREWRSWTAKTRRKKIGQTNRELVKPKQKSCSKNKN</sequence>
<dbReference type="AlphaFoldDB" id="A0A2H5UEF7"/>
<dbReference type="STRING" id="747089.A0A2H5UEF7"/>
<dbReference type="Proteomes" id="UP000018888">
    <property type="component" value="Unassembled WGS sequence"/>
</dbReference>
<reference evidence="3 4" key="2">
    <citation type="journal article" date="2018" name="New Phytol.">
        <title>High intraspecific genome diversity in the model arbuscular mycorrhizal symbiont Rhizophagus irregularis.</title>
        <authorList>
            <person name="Chen E.C.H."/>
            <person name="Morin E."/>
            <person name="Beaudet D."/>
            <person name="Noel J."/>
            <person name="Yildirir G."/>
            <person name="Ndikumana S."/>
            <person name="Charron P."/>
            <person name="St-Onge C."/>
            <person name="Giorgi J."/>
            <person name="Kruger M."/>
            <person name="Marton T."/>
            <person name="Ropars J."/>
            <person name="Grigoriev I.V."/>
            <person name="Hainaut M."/>
            <person name="Henrissat B."/>
            <person name="Roux C."/>
            <person name="Martin F."/>
            <person name="Corradi N."/>
        </authorList>
    </citation>
    <scope>NUCLEOTIDE SEQUENCE [LARGE SCALE GENOMIC DNA]</scope>
    <source>
        <strain evidence="3 4">DAOM 197198</strain>
    </source>
</reference>
<dbReference type="EMBL" id="AUPC02000470">
    <property type="protein sequence ID" value="POG59140.1"/>
    <property type="molecule type" value="Genomic_DNA"/>
</dbReference>
<feature type="domain" description="Sfi1 spindle body" evidence="2">
    <location>
        <begin position="304"/>
        <end position="570"/>
    </location>
</feature>
<gene>
    <name evidence="3" type="ORF">GLOIN_2v1724568</name>
</gene>
<feature type="compositionally biased region" description="Basic residues" evidence="1">
    <location>
        <begin position="603"/>
        <end position="613"/>
    </location>
</feature>